<feature type="region of interest" description="Disordered" evidence="1">
    <location>
        <begin position="195"/>
        <end position="238"/>
    </location>
</feature>
<gene>
    <name evidence="2" type="ORF">PPN31114_02308</name>
</gene>
<dbReference type="Proteomes" id="UP000366945">
    <property type="component" value="Unassembled WGS sequence"/>
</dbReference>
<reference evidence="2 3" key="1">
    <citation type="submission" date="2019-08" db="EMBL/GenBank/DDBJ databases">
        <authorList>
            <person name="Peeters C."/>
        </authorList>
    </citation>
    <scope>NUCLEOTIDE SEQUENCE [LARGE SCALE GENOMIC DNA]</scope>
    <source>
        <strain evidence="2 3">LMG 31114</strain>
    </source>
</reference>
<keyword evidence="3" id="KW-1185">Reference proteome</keyword>
<evidence type="ECO:0000256" key="1">
    <source>
        <dbReference type="SAM" id="MobiDB-lite"/>
    </source>
</evidence>
<feature type="compositionally biased region" description="Polar residues" evidence="1">
    <location>
        <begin position="214"/>
        <end position="224"/>
    </location>
</feature>
<feature type="compositionally biased region" description="Polar residues" evidence="1">
    <location>
        <begin position="134"/>
        <end position="162"/>
    </location>
</feature>
<dbReference type="GeneID" id="300404338"/>
<accession>A0A5E4UYH7</accession>
<dbReference type="OrthoDB" id="8940462at2"/>
<dbReference type="RefSeq" id="WP_150679626.1">
    <property type="nucleotide sequence ID" value="NZ_CABPSK010000002.1"/>
</dbReference>
<name>A0A5E4UYH7_9BURK</name>
<proteinExistence type="predicted"/>
<evidence type="ECO:0000313" key="3">
    <source>
        <dbReference type="Proteomes" id="UP000366945"/>
    </source>
</evidence>
<organism evidence="2 3">
    <name type="scientific">Pandoraea pneumonica</name>
    <dbReference type="NCBI Taxonomy" id="2508299"/>
    <lineage>
        <taxon>Bacteria</taxon>
        <taxon>Pseudomonadati</taxon>
        <taxon>Pseudomonadota</taxon>
        <taxon>Betaproteobacteria</taxon>
        <taxon>Burkholderiales</taxon>
        <taxon>Burkholderiaceae</taxon>
        <taxon>Pandoraea</taxon>
    </lineage>
</organism>
<feature type="region of interest" description="Disordered" evidence="1">
    <location>
        <begin position="110"/>
        <end position="180"/>
    </location>
</feature>
<dbReference type="AlphaFoldDB" id="A0A5E4UYH7"/>
<protein>
    <submittedName>
        <fullName evidence="2">Uncharacterized protein</fullName>
    </submittedName>
</protein>
<evidence type="ECO:0000313" key="2">
    <source>
        <dbReference type="EMBL" id="VVE04583.1"/>
    </source>
</evidence>
<sequence length="286" mass="31710">MSITLHSLANNSTPAMEYLRTEAFDTHERRIGIRKDGTLAIYKGMQYLLHPHETHRALKFLKEHRLSESAKSTFQQDTLRLSHRATQELVMTLRKHRDSYVGTPLLVRKSSVAHRAAERTPERAPIVDAKRTSLPRSESAPQLTSQSLVSPLTSSGAPSPSIAQPHEDDTPPPLPPKMNRPALLRHYMAYLQTEVEQSHSPAVTEAPIPKPRSRTPSNTSGNDSPPSVTVPVPKPRPDLLARRATFTPGDRTAPPTTQPAAFVEQLQMQPSFSPELLRLLMATGSL</sequence>
<dbReference type="EMBL" id="CABPSK010000002">
    <property type="protein sequence ID" value="VVE04583.1"/>
    <property type="molecule type" value="Genomic_DNA"/>
</dbReference>